<feature type="domain" description="Galactosyltransferase C-terminal" evidence="3">
    <location>
        <begin position="223"/>
        <end position="263"/>
    </location>
</feature>
<dbReference type="Pfam" id="PF02709">
    <property type="entry name" value="Glyco_transf_7C"/>
    <property type="match status" value="1"/>
</dbReference>
<dbReference type="InterPro" id="IPR029044">
    <property type="entry name" value="Nucleotide-diphossugar_trans"/>
</dbReference>
<sequence>MLVSIILASYNRYPFILYSLYALENQNFDLSKMEVILVDDASSDQTRLLKYYKPPYAFKYIRNKKNAGIAATRNRGLENAKGRVIIFLDAEMIVDPNYVRNNYRHHLKSKNSVVIGDKVRRLYTFICPRFNERQIKEVNSLLNKRAIVKRRLSTMVDKSTKIKDISSVVNHLKHPLKILDKRDIQHFSSLRAFSTPKKNLTKILSQLGPDFEKSPIAWMACFGNLSLRKSLVKKVGGFDADFKKWGEEDRDFAYRLYKEGATFIVDQGLIRYHQEHLESANKKKEGKTNKLLLQKKHPDLNVSIRALNFIQKTDYAFLNKIVQEDHSLYSDFPGQFEEFKCAIVLMLRQIYILKSENKKVENVLKHSGIKNNPLKREQIFKERDQVESLGKYPNLIKLFDILTNK</sequence>
<dbReference type="Proteomes" id="UP000681027">
    <property type="component" value="Unassembled WGS sequence"/>
</dbReference>
<keyword evidence="5" id="KW-1185">Reference proteome</keyword>
<reference evidence="4 5" key="1">
    <citation type="submission" date="2021-05" db="EMBL/GenBank/DDBJ databases">
        <title>Novel Bacillus species.</title>
        <authorList>
            <person name="Liu G."/>
        </authorList>
    </citation>
    <scope>NUCLEOTIDE SEQUENCE [LARGE SCALE GENOMIC DNA]</scope>
    <source>
        <strain evidence="4 5">FJAT-49705</strain>
    </source>
</reference>
<protein>
    <submittedName>
        <fullName evidence="4">Glycosyltransferase</fullName>
        <ecNumber evidence="4">2.4.-.-</ecNumber>
    </submittedName>
</protein>
<dbReference type="PANTHER" id="PTHR43685:SF3">
    <property type="entry name" value="SLR2126 PROTEIN"/>
    <property type="match status" value="1"/>
</dbReference>
<evidence type="ECO:0000313" key="5">
    <source>
        <dbReference type="Proteomes" id="UP000681027"/>
    </source>
</evidence>
<evidence type="ECO:0000256" key="1">
    <source>
        <dbReference type="ARBA" id="ARBA00022679"/>
    </source>
</evidence>
<dbReference type="Pfam" id="PF00535">
    <property type="entry name" value="Glycos_transf_2"/>
    <property type="match status" value="1"/>
</dbReference>
<gene>
    <name evidence="4" type="ORF">KHA94_21430</name>
</gene>
<keyword evidence="4" id="KW-0328">Glycosyltransferase</keyword>
<feature type="domain" description="Glycosyltransferase 2-like" evidence="2">
    <location>
        <begin position="4"/>
        <end position="121"/>
    </location>
</feature>
<dbReference type="Gene3D" id="3.90.550.10">
    <property type="entry name" value="Spore Coat Polysaccharide Biosynthesis Protein SpsA, Chain A"/>
    <property type="match status" value="1"/>
</dbReference>
<comment type="caution">
    <text evidence="4">The sequence shown here is derived from an EMBL/GenBank/DDBJ whole genome shotgun (WGS) entry which is preliminary data.</text>
</comment>
<organism evidence="4 5">
    <name type="scientific">Cytobacillus citreus</name>
    <dbReference type="NCBI Taxonomy" id="2833586"/>
    <lineage>
        <taxon>Bacteria</taxon>
        <taxon>Bacillati</taxon>
        <taxon>Bacillota</taxon>
        <taxon>Bacilli</taxon>
        <taxon>Bacillales</taxon>
        <taxon>Bacillaceae</taxon>
        <taxon>Cytobacillus</taxon>
    </lineage>
</organism>
<accession>A0ABS5NXZ4</accession>
<dbReference type="EMBL" id="JAGYPM010000005">
    <property type="protein sequence ID" value="MBS4192707.1"/>
    <property type="molecule type" value="Genomic_DNA"/>
</dbReference>
<dbReference type="PANTHER" id="PTHR43685">
    <property type="entry name" value="GLYCOSYLTRANSFERASE"/>
    <property type="match status" value="1"/>
</dbReference>
<dbReference type="EC" id="2.4.-.-" evidence="4"/>
<proteinExistence type="predicted"/>
<dbReference type="SUPFAM" id="SSF53448">
    <property type="entry name" value="Nucleotide-diphospho-sugar transferases"/>
    <property type="match status" value="1"/>
</dbReference>
<keyword evidence="1 4" id="KW-0808">Transferase</keyword>
<dbReference type="InterPro" id="IPR027791">
    <property type="entry name" value="Galactosyl_T_C"/>
</dbReference>
<dbReference type="CDD" id="cd00761">
    <property type="entry name" value="Glyco_tranf_GTA_type"/>
    <property type="match status" value="1"/>
</dbReference>
<name>A0ABS5NXZ4_9BACI</name>
<dbReference type="InterPro" id="IPR001173">
    <property type="entry name" value="Glyco_trans_2-like"/>
</dbReference>
<dbReference type="RefSeq" id="WP_213104156.1">
    <property type="nucleotide sequence ID" value="NZ_JAGYPM010000005.1"/>
</dbReference>
<evidence type="ECO:0000259" key="3">
    <source>
        <dbReference type="Pfam" id="PF02709"/>
    </source>
</evidence>
<evidence type="ECO:0000259" key="2">
    <source>
        <dbReference type="Pfam" id="PF00535"/>
    </source>
</evidence>
<dbReference type="InterPro" id="IPR050834">
    <property type="entry name" value="Glycosyltransf_2"/>
</dbReference>
<evidence type="ECO:0000313" key="4">
    <source>
        <dbReference type="EMBL" id="MBS4192707.1"/>
    </source>
</evidence>
<dbReference type="GO" id="GO:0016757">
    <property type="term" value="F:glycosyltransferase activity"/>
    <property type="evidence" value="ECO:0007669"/>
    <property type="project" value="UniProtKB-KW"/>
</dbReference>